<protein>
    <submittedName>
        <fullName evidence="1">Uncharacterized protein</fullName>
    </submittedName>
</protein>
<dbReference type="STRING" id="1168221.R7YKY9"/>
<name>R7YKY9_CONA1</name>
<evidence type="ECO:0000313" key="1">
    <source>
        <dbReference type="EMBL" id="EON62306.1"/>
    </source>
</evidence>
<dbReference type="InterPro" id="IPR049756">
    <property type="entry name" value="PlcA-like_dom"/>
</dbReference>
<sequence>MRSQENEVQTGIRNGEDPAQVFDRISNRYHVKYFVCTLGGYLMISLCNFDHFVQDARNAYSAGHLAALSQAERARTSGSTSDLKEAYFLEAFAQHFLTDLFSSGHMRTPRRVLHEPYSDVDPPPDGPDYPDLDLWPADACAQIMHDEDSANGLWVSNSFGDTWAAYGDRQLWSGKAAANRLQVVKAAQTGVDEVWQAFLTGNLPEASDFAALKMTPNFSNLTYPEDYVPLFEWSARDPDILRSRAHPDERNNSAFKEYSISRLGDREWQRILDTIQNSSVIQSMRPFTLSFLSSTGVWHFRSPNDDSLIVNKYGPVDAAEFGKYWSMEAQYNIQIPQVAGSTSWASVQYLDHGFHSLVGRLRPPNQEPTMARHIGVRPVQDEKGARIELAWMQDADDQDDSWTLDDIVYGRFSNDSSNIAMIKYWSTGPRGTSKLELWVIPASRDIPPIRIDPNLPCARMNFLLRYKMHARDDHETFVGFGYDNISSTSTWQFFSWSSNYSKRHLSTVSEAIGFPAQALLPGSLNASDGDNRIIRIFYGQDHPNPDSLDIDILHPVRSSFGRVSISDPPISRSFPVTWEAVSEEDYLFWFLADVNQDGRIDLVALVSCENQPTVLVFPGFRNGTFGTPVVSEITLDPDRGSLMTAPWMRIIKVSQAEYTYTSESRNAASDRMKGLDHDSQQPLPFFDFQTTDAAIIMFFDNYGVLGTRLLAPVRPAGTYVYELKGQIPSIAGQPTQAISWRGREAVGFVFE</sequence>
<dbReference type="eggNOG" id="ENOG502S9Z8">
    <property type="taxonomic scope" value="Eukaryota"/>
</dbReference>
<proteinExistence type="predicted"/>
<reference evidence="2" key="1">
    <citation type="submission" date="2012-06" db="EMBL/GenBank/DDBJ databases">
        <title>The genome sequence of Coniosporium apollinis CBS 100218.</title>
        <authorList>
            <consortium name="The Broad Institute Genome Sequencing Platform"/>
            <person name="Cuomo C."/>
            <person name="Gorbushina A."/>
            <person name="Noack S."/>
            <person name="Walker B."/>
            <person name="Young S.K."/>
            <person name="Zeng Q."/>
            <person name="Gargeya S."/>
            <person name="Fitzgerald M."/>
            <person name="Haas B."/>
            <person name="Abouelleil A."/>
            <person name="Alvarado L."/>
            <person name="Arachchi H.M."/>
            <person name="Berlin A.M."/>
            <person name="Chapman S.B."/>
            <person name="Goldberg J."/>
            <person name="Griggs A."/>
            <person name="Gujja S."/>
            <person name="Hansen M."/>
            <person name="Howarth C."/>
            <person name="Imamovic A."/>
            <person name="Larimer J."/>
            <person name="McCowan C."/>
            <person name="Montmayeur A."/>
            <person name="Murphy C."/>
            <person name="Neiman D."/>
            <person name="Pearson M."/>
            <person name="Priest M."/>
            <person name="Roberts A."/>
            <person name="Saif S."/>
            <person name="Shea T."/>
            <person name="Sisk P."/>
            <person name="Sykes S."/>
            <person name="Wortman J."/>
            <person name="Nusbaum C."/>
            <person name="Birren B."/>
        </authorList>
    </citation>
    <scope>NUCLEOTIDE SEQUENCE [LARGE SCALE GENOMIC DNA]</scope>
    <source>
        <strain evidence="2">CBS 100218</strain>
    </source>
</reference>
<organism evidence="1 2">
    <name type="scientific">Coniosporium apollinis (strain CBS 100218)</name>
    <name type="common">Rock-inhabiting black yeast</name>
    <dbReference type="NCBI Taxonomy" id="1168221"/>
    <lineage>
        <taxon>Eukaryota</taxon>
        <taxon>Fungi</taxon>
        <taxon>Dikarya</taxon>
        <taxon>Ascomycota</taxon>
        <taxon>Pezizomycotina</taxon>
        <taxon>Dothideomycetes</taxon>
        <taxon>Dothideomycetes incertae sedis</taxon>
        <taxon>Coniosporium</taxon>
    </lineage>
</organism>
<dbReference type="AlphaFoldDB" id="R7YKY9"/>
<dbReference type="GeneID" id="19898838"/>
<dbReference type="OrthoDB" id="4330301at2759"/>
<gene>
    <name evidence="1" type="ORF">W97_01527</name>
</gene>
<dbReference type="CDD" id="cd22893">
    <property type="entry name" value="PlcA-like"/>
    <property type="match status" value="1"/>
</dbReference>
<dbReference type="RefSeq" id="XP_007777623.1">
    <property type="nucleotide sequence ID" value="XM_007779433.1"/>
</dbReference>
<accession>R7YKY9</accession>
<dbReference type="HOGENOM" id="CLU_370457_0_0_1"/>
<evidence type="ECO:0000313" key="2">
    <source>
        <dbReference type="Proteomes" id="UP000016924"/>
    </source>
</evidence>
<dbReference type="EMBL" id="JH767558">
    <property type="protein sequence ID" value="EON62306.1"/>
    <property type="molecule type" value="Genomic_DNA"/>
</dbReference>
<keyword evidence="2" id="KW-1185">Reference proteome</keyword>
<dbReference type="Proteomes" id="UP000016924">
    <property type="component" value="Unassembled WGS sequence"/>
</dbReference>